<evidence type="ECO:0000256" key="4">
    <source>
        <dbReference type="ARBA" id="ARBA00022737"/>
    </source>
</evidence>
<evidence type="ECO:0000256" key="5">
    <source>
        <dbReference type="ARBA" id="ARBA00023157"/>
    </source>
</evidence>
<keyword evidence="2" id="KW-0147">Chitin-binding</keyword>
<feature type="domain" description="Chitin-binding type-2" evidence="9">
    <location>
        <begin position="740"/>
        <end position="799"/>
    </location>
</feature>
<evidence type="ECO:0000256" key="1">
    <source>
        <dbReference type="ARBA" id="ARBA00022473"/>
    </source>
</evidence>
<evidence type="ECO:0000256" key="8">
    <source>
        <dbReference type="SAM" id="SignalP"/>
    </source>
</evidence>
<evidence type="ECO:0000256" key="3">
    <source>
        <dbReference type="ARBA" id="ARBA00022729"/>
    </source>
</evidence>
<dbReference type="Gene3D" id="2.170.140.10">
    <property type="entry name" value="Chitin binding domain"/>
    <property type="match status" value="2"/>
</dbReference>
<dbReference type="PROSITE" id="PS50940">
    <property type="entry name" value="CHIT_BIND_II"/>
    <property type="match status" value="4"/>
</dbReference>
<accession>A0AAV5WAU6</accession>
<keyword evidence="5" id="KW-1015">Disulfide bond</keyword>
<keyword evidence="4" id="KW-0677">Repeat</keyword>
<protein>
    <recommendedName>
        <fullName evidence="9">Chitin-binding type-2 domain-containing protein</fullName>
    </recommendedName>
</protein>
<keyword evidence="1" id="KW-0217">Developmental protein</keyword>
<evidence type="ECO:0000256" key="7">
    <source>
        <dbReference type="SAM" id="MobiDB-lite"/>
    </source>
</evidence>
<dbReference type="InterPro" id="IPR051940">
    <property type="entry name" value="Chitin_bind-dev_reg"/>
</dbReference>
<dbReference type="GO" id="GO:0008061">
    <property type="term" value="F:chitin binding"/>
    <property type="evidence" value="ECO:0007669"/>
    <property type="project" value="UniProtKB-KW"/>
</dbReference>
<evidence type="ECO:0000256" key="2">
    <source>
        <dbReference type="ARBA" id="ARBA00022669"/>
    </source>
</evidence>
<keyword evidence="6" id="KW-0325">Glycoprotein</keyword>
<dbReference type="SMART" id="SM00494">
    <property type="entry name" value="ChtBD2"/>
    <property type="match status" value="10"/>
</dbReference>
<evidence type="ECO:0000256" key="6">
    <source>
        <dbReference type="ARBA" id="ARBA00023180"/>
    </source>
</evidence>
<feature type="region of interest" description="Disordered" evidence="7">
    <location>
        <begin position="327"/>
        <end position="370"/>
    </location>
</feature>
<comment type="caution">
    <text evidence="10">The sequence shown here is derived from an EMBL/GenBank/DDBJ whole genome shotgun (WGS) entry which is preliminary data.</text>
</comment>
<reference evidence="10" key="1">
    <citation type="submission" date="2023-10" db="EMBL/GenBank/DDBJ databases">
        <title>Genome assembly of Pristionchus species.</title>
        <authorList>
            <person name="Yoshida K."/>
            <person name="Sommer R.J."/>
        </authorList>
    </citation>
    <scope>NUCLEOTIDE SEQUENCE</scope>
    <source>
        <strain evidence="10">RS5133</strain>
    </source>
</reference>
<evidence type="ECO:0000313" key="11">
    <source>
        <dbReference type="Proteomes" id="UP001432322"/>
    </source>
</evidence>
<dbReference type="PANTHER" id="PTHR23301:SF0">
    <property type="entry name" value="CHITIN-BINDING TYPE-2 DOMAIN-CONTAINING PROTEIN-RELATED"/>
    <property type="match status" value="1"/>
</dbReference>
<evidence type="ECO:0000313" key="10">
    <source>
        <dbReference type="EMBL" id="GMT27818.1"/>
    </source>
</evidence>
<dbReference type="Pfam" id="PF01607">
    <property type="entry name" value="CBM_14"/>
    <property type="match status" value="2"/>
</dbReference>
<feature type="region of interest" description="Disordered" evidence="7">
    <location>
        <begin position="398"/>
        <end position="425"/>
    </location>
</feature>
<dbReference type="InterPro" id="IPR036508">
    <property type="entry name" value="Chitin-bd_dom_sf"/>
</dbReference>
<dbReference type="Proteomes" id="UP001432322">
    <property type="component" value="Unassembled WGS sequence"/>
</dbReference>
<feature type="compositionally biased region" description="Basic residues" evidence="7">
    <location>
        <begin position="344"/>
        <end position="356"/>
    </location>
</feature>
<feature type="domain" description="Chitin-binding type-2" evidence="9">
    <location>
        <begin position="155"/>
        <end position="209"/>
    </location>
</feature>
<proteinExistence type="predicted"/>
<dbReference type="PANTHER" id="PTHR23301">
    <property type="entry name" value="CHITIN BINDING PERITROPHIN-A"/>
    <property type="match status" value="1"/>
</dbReference>
<gene>
    <name evidence="10" type="ORF">PFISCL1PPCAC_19115</name>
</gene>
<feature type="domain" description="Chitin-binding type-2" evidence="9">
    <location>
        <begin position="507"/>
        <end position="565"/>
    </location>
</feature>
<dbReference type="GO" id="GO:0005576">
    <property type="term" value="C:extracellular region"/>
    <property type="evidence" value="ECO:0007669"/>
    <property type="project" value="InterPro"/>
</dbReference>
<dbReference type="InterPro" id="IPR002557">
    <property type="entry name" value="Chitin-bd_dom"/>
</dbReference>
<name>A0AAV5WAU6_9BILA</name>
<evidence type="ECO:0000259" key="9">
    <source>
        <dbReference type="PROSITE" id="PS50940"/>
    </source>
</evidence>
<sequence length="807" mass="91108">MLTVSLFPLLVGVCAALASAGPPGYYPVESYPIEESTVRASCTKGVRRRFDYSQCAEYEECVLSNKRGDETHWEKKKCFDGYSFNDSNGNCQIDEKCATVENKCDITYFRLSCSELLVCAPHNGAYVRTNCDDGFRNDFNYGCVADARCSTNYKNETCKEGDARPTANCRTYSICEKGVWTRKQCKEMGRFTEWCSECDPQSKPRECNEGDSRPVNRTDAFEGYGIDTSEIIDCVHYQSCEQGKWTPAQCAIGKGYDPSAKRCTRSRLHKDACNPPITAPRCEEGARLVPPHSCSRFLQCDRGEWRQMACPIKSRFDANANRCVEGECRKHPDDKGNGDANYQRNRHHKHHHRHSHGHSDESSSEEQLDFQQRPIEIQSNFPQQSQFRRRLNGAPEPFLSVQHQPLPPPSSHRPGYLGQPENPQPVFIPSRPLYPLPPLRPYPAPQPYPIGPTHPHHPAPAYPPAQYPSPVPTYPAPPAYPSAPSYPVASPATPVYQEGTEVPRLPGLICEGDFKVADAFDSAYYYDCIKGYLKRRACPVGSRFDPQRSRCLNDYTWKADVICYDNQVMPTAYCGEYKICQKNEWLSGLCPHDFPFINGQCDKRKSCRDYARPPTTPHPTCAPGSVRPDFANPLGYLECDYNYNWVKRNCEHGGVFDKRISRCVYTTPSHPAPPSVPSYPQPEYKPVCYEGEMKKDDHHCTKYEVCHSGRFEPRYCPYGSGFNGYHCEPGYRCQGEAGHEGTCQESAGLKGFLPDRIDCAYFYQCAQGRWIRMPCAPGTHYNPQIGVCDHIGNVPGCGWSGPRPTHY</sequence>
<dbReference type="EMBL" id="BTSY01000005">
    <property type="protein sequence ID" value="GMT27818.1"/>
    <property type="molecule type" value="Genomic_DNA"/>
</dbReference>
<dbReference type="AlphaFoldDB" id="A0AAV5WAU6"/>
<feature type="compositionally biased region" description="Basic and acidic residues" evidence="7">
    <location>
        <begin position="327"/>
        <end position="337"/>
    </location>
</feature>
<dbReference type="SUPFAM" id="SSF57625">
    <property type="entry name" value="Invertebrate chitin-binding proteins"/>
    <property type="match status" value="3"/>
</dbReference>
<feature type="domain" description="Chitin-binding type-2" evidence="9">
    <location>
        <begin position="279"/>
        <end position="323"/>
    </location>
</feature>
<keyword evidence="11" id="KW-1185">Reference proteome</keyword>
<organism evidence="10 11">
    <name type="scientific">Pristionchus fissidentatus</name>
    <dbReference type="NCBI Taxonomy" id="1538716"/>
    <lineage>
        <taxon>Eukaryota</taxon>
        <taxon>Metazoa</taxon>
        <taxon>Ecdysozoa</taxon>
        <taxon>Nematoda</taxon>
        <taxon>Chromadorea</taxon>
        <taxon>Rhabditida</taxon>
        <taxon>Rhabditina</taxon>
        <taxon>Diplogasteromorpha</taxon>
        <taxon>Diplogasteroidea</taxon>
        <taxon>Neodiplogasteridae</taxon>
        <taxon>Pristionchus</taxon>
    </lineage>
</organism>
<keyword evidence="3 8" id="KW-0732">Signal</keyword>
<feature type="signal peptide" evidence="8">
    <location>
        <begin position="1"/>
        <end position="20"/>
    </location>
</feature>
<feature type="chain" id="PRO_5043596397" description="Chitin-binding type-2 domain-containing protein" evidence="8">
    <location>
        <begin position="21"/>
        <end position="807"/>
    </location>
</feature>